<evidence type="ECO:0000313" key="6">
    <source>
        <dbReference type="Proteomes" id="UP000215914"/>
    </source>
</evidence>
<evidence type="ECO:0000256" key="2">
    <source>
        <dbReference type="ARBA" id="ARBA00022857"/>
    </source>
</evidence>
<proteinExistence type="inferred from homology"/>
<protein>
    <submittedName>
        <fullName evidence="4">Oxidoreductase</fullName>
        <ecNumber evidence="4">1.1.1.-</ecNumber>
    </submittedName>
    <submittedName>
        <fullName evidence="5">Putative short-chain dehydrogenase/reductase SDR</fullName>
    </submittedName>
</protein>
<reference evidence="4" key="3">
    <citation type="submission" date="2020-06" db="EMBL/GenBank/DDBJ databases">
        <title>Helianthus annuus Genome sequencing and assembly Release 2.</title>
        <authorList>
            <person name="Gouzy J."/>
            <person name="Langlade N."/>
            <person name="Munos S."/>
        </authorList>
    </citation>
    <scope>NUCLEOTIDE SEQUENCE</scope>
    <source>
        <tissue evidence="4">Leaves</tissue>
    </source>
</reference>
<dbReference type="InterPro" id="IPR002347">
    <property type="entry name" value="SDR_fam"/>
</dbReference>
<evidence type="ECO:0000256" key="1">
    <source>
        <dbReference type="ARBA" id="ARBA00006484"/>
    </source>
</evidence>
<reference evidence="4 6" key="1">
    <citation type="journal article" date="2017" name="Nature">
        <title>The sunflower genome provides insights into oil metabolism, flowering and Asterid evolution.</title>
        <authorList>
            <person name="Badouin H."/>
            <person name="Gouzy J."/>
            <person name="Grassa C.J."/>
            <person name="Murat F."/>
            <person name="Staton S.E."/>
            <person name="Cottret L."/>
            <person name="Lelandais-Briere C."/>
            <person name="Owens G.L."/>
            <person name="Carrere S."/>
            <person name="Mayjonade B."/>
            <person name="Legrand L."/>
            <person name="Gill N."/>
            <person name="Kane N.C."/>
            <person name="Bowers J.E."/>
            <person name="Hubner S."/>
            <person name="Bellec A."/>
            <person name="Berard A."/>
            <person name="Berges H."/>
            <person name="Blanchet N."/>
            <person name="Boniface M.C."/>
            <person name="Brunel D."/>
            <person name="Catrice O."/>
            <person name="Chaidir N."/>
            <person name="Claudel C."/>
            <person name="Donnadieu C."/>
            <person name="Faraut T."/>
            <person name="Fievet G."/>
            <person name="Helmstetter N."/>
            <person name="King M."/>
            <person name="Knapp S.J."/>
            <person name="Lai Z."/>
            <person name="Le Paslier M.C."/>
            <person name="Lippi Y."/>
            <person name="Lorenzon L."/>
            <person name="Mandel J.R."/>
            <person name="Marage G."/>
            <person name="Marchand G."/>
            <person name="Marquand E."/>
            <person name="Bret-Mestries E."/>
            <person name="Morien E."/>
            <person name="Nambeesan S."/>
            <person name="Nguyen T."/>
            <person name="Pegot-Espagnet P."/>
            <person name="Pouilly N."/>
            <person name="Raftis F."/>
            <person name="Sallet E."/>
            <person name="Schiex T."/>
            <person name="Thomas J."/>
            <person name="Vandecasteele C."/>
            <person name="Vares D."/>
            <person name="Vear F."/>
            <person name="Vautrin S."/>
            <person name="Crespi M."/>
            <person name="Mangin B."/>
            <person name="Burke J.M."/>
            <person name="Salse J."/>
            <person name="Munos S."/>
            <person name="Vincourt P."/>
            <person name="Rieseberg L.H."/>
            <person name="Langlade N.B."/>
        </authorList>
    </citation>
    <scope>NUCLEOTIDE SEQUENCE [LARGE SCALE GENOMIC DNA]</scope>
    <source>
        <strain evidence="6">cv. SF193</strain>
        <tissue evidence="4">Leaves</tissue>
    </source>
</reference>
<dbReference type="InterPro" id="IPR036291">
    <property type="entry name" value="NAD(P)-bd_dom_sf"/>
</dbReference>
<dbReference type="Proteomes" id="UP000215914">
    <property type="component" value="Chromosome 4"/>
</dbReference>
<accession>A0A251UZ02</accession>
<dbReference type="SUPFAM" id="SSF51735">
    <property type="entry name" value="NAD(P)-binding Rossmann-fold domains"/>
    <property type="match status" value="1"/>
</dbReference>
<dbReference type="EMBL" id="CM007893">
    <property type="protein sequence ID" value="OTG28600.1"/>
    <property type="molecule type" value="Genomic_DNA"/>
</dbReference>
<name>A0A251UZ02_HELAN</name>
<dbReference type="Gene3D" id="3.40.50.720">
    <property type="entry name" value="NAD(P)-binding Rossmann-like Domain"/>
    <property type="match status" value="1"/>
</dbReference>
<organism evidence="5 6">
    <name type="scientific">Helianthus annuus</name>
    <name type="common">Common sunflower</name>
    <dbReference type="NCBI Taxonomy" id="4232"/>
    <lineage>
        <taxon>Eukaryota</taxon>
        <taxon>Viridiplantae</taxon>
        <taxon>Streptophyta</taxon>
        <taxon>Embryophyta</taxon>
        <taxon>Tracheophyta</taxon>
        <taxon>Spermatophyta</taxon>
        <taxon>Magnoliopsida</taxon>
        <taxon>eudicotyledons</taxon>
        <taxon>Gunneridae</taxon>
        <taxon>Pentapetalae</taxon>
        <taxon>asterids</taxon>
        <taxon>campanulids</taxon>
        <taxon>Asterales</taxon>
        <taxon>Asteraceae</taxon>
        <taxon>Asteroideae</taxon>
        <taxon>Heliantheae alliance</taxon>
        <taxon>Heliantheae</taxon>
        <taxon>Helianthus</taxon>
    </lineage>
</organism>
<comment type="similarity">
    <text evidence="1">Belongs to the short-chain dehydrogenases/reductases (SDR) family.</text>
</comment>
<keyword evidence="3 4" id="KW-0560">Oxidoreductase</keyword>
<dbReference type="STRING" id="4232.A0A251UZ02"/>
<evidence type="ECO:0000256" key="3">
    <source>
        <dbReference type="ARBA" id="ARBA00023002"/>
    </source>
</evidence>
<dbReference type="PANTHER" id="PTHR43490">
    <property type="entry name" value="(+)-NEOMENTHOL DEHYDROGENASE"/>
    <property type="match status" value="1"/>
</dbReference>
<dbReference type="EC" id="1.1.1.-" evidence="4"/>
<reference evidence="5" key="2">
    <citation type="submission" date="2017-02" db="EMBL/GenBank/DDBJ databases">
        <title>Sunflower complete genome.</title>
        <authorList>
            <person name="Langlade N."/>
            <person name="Munos S."/>
        </authorList>
    </citation>
    <scope>NUCLEOTIDE SEQUENCE [LARGE SCALE GENOMIC DNA]</scope>
    <source>
        <tissue evidence="5">Leaves</tissue>
    </source>
</reference>
<dbReference type="Gramene" id="mRNA:HanXRQr2_Chr04g0158971">
    <property type="protein sequence ID" value="mRNA:HanXRQr2_Chr04g0158971"/>
    <property type="gene ID" value="HanXRQr2_Chr04g0158971"/>
</dbReference>
<evidence type="ECO:0000313" key="4">
    <source>
        <dbReference type="EMBL" id="KAF5809592.1"/>
    </source>
</evidence>
<dbReference type="EMBL" id="MNCJ02000319">
    <property type="protein sequence ID" value="KAF5809592.1"/>
    <property type="molecule type" value="Genomic_DNA"/>
</dbReference>
<gene>
    <name evidence="5" type="ORF">HannXRQ_Chr04g0113031</name>
    <name evidence="4" type="ORF">HanXRQr2_Chr04g0158971</name>
</gene>
<dbReference type="GO" id="GO:0016491">
    <property type="term" value="F:oxidoreductase activity"/>
    <property type="evidence" value="ECO:0007669"/>
    <property type="project" value="UniProtKB-KW"/>
</dbReference>
<evidence type="ECO:0000313" key="5">
    <source>
        <dbReference type="EMBL" id="OTG28600.1"/>
    </source>
</evidence>
<sequence length="114" mass="12630">MICFSDWETLAEAIRGIRFEITHQLGLQGLTVVLTSRDTAVGEESAKVIQEGGLKVVFHQLDVIDQQSIDTFCSWIKENYGGIDILLNHRENRPVVGEIETRAGGSLIGKRAGY</sequence>
<dbReference type="Pfam" id="PF00106">
    <property type="entry name" value="adh_short"/>
    <property type="match status" value="1"/>
</dbReference>
<dbReference type="InParanoid" id="A0A251UZ02"/>
<keyword evidence="2" id="KW-0521">NADP</keyword>
<dbReference type="AlphaFoldDB" id="A0A251UZ02"/>
<keyword evidence="6" id="KW-1185">Reference proteome</keyword>
<dbReference type="PANTHER" id="PTHR43490:SF116">
    <property type="entry name" value="SHORT-CHAIN DEHYDROGENASE_REDUCTASE"/>
    <property type="match status" value="1"/>
</dbReference>